<dbReference type="EMBL" id="JAWRVE010000155">
    <property type="protein sequence ID" value="KAL1852842.1"/>
    <property type="molecule type" value="Genomic_DNA"/>
</dbReference>
<dbReference type="InterPro" id="IPR011701">
    <property type="entry name" value="MFS"/>
</dbReference>
<feature type="transmembrane region" description="Helical" evidence="6">
    <location>
        <begin position="143"/>
        <end position="169"/>
    </location>
</feature>
<dbReference type="PANTHER" id="PTHR23507:SF1">
    <property type="entry name" value="FI18259P1-RELATED"/>
    <property type="match status" value="1"/>
</dbReference>
<keyword evidence="9" id="KW-1185">Reference proteome</keyword>
<dbReference type="InterPro" id="IPR020846">
    <property type="entry name" value="MFS_dom"/>
</dbReference>
<feature type="region of interest" description="Disordered" evidence="5">
    <location>
        <begin position="236"/>
        <end position="263"/>
    </location>
</feature>
<feature type="transmembrane region" description="Helical" evidence="6">
    <location>
        <begin position="209"/>
        <end position="230"/>
    </location>
</feature>
<dbReference type="Pfam" id="PF07690">
    <property type="entry name" value="MFS_1"/>
    <property type="match status" value="1"/>
</dbReference>
<reference evidence="8 9" key="1">
    <citation type="journal article" date="2024" name="IMA Fungus">
        <title>IMA Genome - F19 : A genome assembly and annotation guide to empower mycologists, including annotated draft genome sequences of Ceratocystis pirilliformis, Diaporthe australafricana, Fusarium ophioides, Paecilomyces lecythidis, and Sporothrix stenoceras.</title>
        <authorList>
            <person name="Aylward J."/>
            <person name="Wilson A.M."/>
            <person name="Visagie C.M."/>
            <person name="Spraker J."/>
            <person name="Barnes I."/>
            <person name="Buitendag C."/>
            <person name="Ceriani C."/>
            <person name="Del Mar Angel L."/>
            <person name="du Plessis D."/>
            <person name="Fuchs T."/>
            <person name="Gasser K."/>
            <person name="Kramer D."/>
            <person name="Li W."/>
            <person name="Munsamy K."/>
            <person name="Piso A."/>
            <person name="Price J.L."/>
            <person name="Sonnekus B."/>
            <person name="Thomas C."/>
            <person name="van der Nest A."/>
            <person name="van Dijk A."/>
            <person name="van Heerden A."/>
            <person name="van Vuuren N."/>
            <person name="Yilmaz N."/>
            <person name="Duong T.A."/>
            <person name="van der Merwe N.A."/>
            <person name="Wingfield M.J."/>
            <person name="Wingfield B.D."/>
        </authorList>
    </citation>
    <scope>NUCLEOTIDE SEQUENCE [LARGE SCALE GENOMIC DNA]</scope>
    <source>
        <strain evidence="8 9">CMW 18300</strain>
    </source>
</reference>
<dbReference type="Gene3D" id="1.20.1250.20">
    <property type="entry name" value="MFS general substrate transporter like domains"/>
    <property type="match status" value="1"/>
</dbReference>
<dbReference type="SUPFAM" id="SSF103473">
    <property type="entry name" value="MFS general substrate transporter"/>
    <property type="match status" value="1"/>
</dbReference>
<feature type="transmembrane region" description="Helical" evidence="6">
    <location>
        <begin position="115"/>
        <end position="137"/>
    </location>
</feature>
<feature type="transmembrane region" description="Helical" evidence="6">
    <location>
        <begin position="284"/>
        <end position="308"/>
    </location>
</feature>
<gene>
    <name evidence="8" type="ORF">Daus18300_012005</name>
</gene>
<protein>
    <recommendedName>
        <fullName evidence="7">Major facilitator superfamily (MFS) profile domain-containing protein</fullName>
    </recommendedName>
</protein>
<feature type="transmembrane region" description="Helical" evidence="6">
    <location>
        <begin position="181"/>
        <end position="203"/>
    </location>
</feature>
<dbReference type="InterPro" id="IPR036259">
    <property type="entry name" value="MFS_trans_sf"/>
</dbReference>
<comment type="caution">
    <text evidence="8">The sequence shown here is derived from an EMBL/GenBank/DDBJ whole genome shotgun (WGS) entry which is preliminary data.</text>
</comment>
<evidence type="ECO:0000259" key="7">
    <source>
        <dbReference type="PROSITE" id="PS50850"/>
    </source>
</evidence>
<dbReference type="PROSITE" id="PS50850">
    <property type="entry name" value="MFS"/>
    <property type="match status" value="1"/>
</dbReference>
<evidence type="ECO:0000256" key="4">
    <source>
        <dbReference type="ARBA" id="ARBA00023136"/>
    </source>
</evidence>
<feature type="domain" description="Major facilitator superfamily (MFS) profile" evidence="7">
    <location>
        <begin position="36"/>
        <end position="326"/>
    </location>
</feature>
<evidence type="ECO:0000313" key="9">
    <source>
        <dbReference type="Proteomes" id="UP001583177"/>
    </source>
</evidence>
<accession>A0ABR3W4A4</accession>
<keyword evidence="4 6" id="KW-0472">Membrane</keyword>
<comment type="subcellular location">
    <subcellularLocation>
        <location evidence="1">Membrane</location>
        <topology evidence="1">Multi-pass membrane protein</topology>
    </subcellularLocation>
</comment>
<evidence type="ECO:0000256" key="6">
    <source>
        <dbReference type="SAM" id="Phobius"/>
    </source>
</evidence>
<evidence type="ECO:0000256" key="2">
    <source>
        <dbReference type="ARBA" id="ARBA00022692"/>
    </source>
</evidence>
<keyword evidence="2 6" id="KW-0812">Transmembrane</keyword>
<evidence type="ECO:0000256" key="1">
    <source>
        <dbReference type="ARBA" id="ARBA00004141"/>
    </source>
</evidence>
<sequence>MTSATGEERPLLGPKVGDDADAAYRRRVITTTFVLVILVDLAGFFLEAPQTKILEGIICSRYYVSAADEHDCTVGPVQSELATVTQMLNTFNRLPGLVVAIPFGIMADRYGRRPILLLAILGALLQDIVSKIVLWHADVVSPRAIWLSSAALFVGGGDAVSGSMVFLVVADVALPQQRASLFFLLTACGLVAEVIATPLSALLMSRNPWIPYFMYSGLTLLGGTIPLLFLPETLPKSPPEVETSPCDTGVDEDQGRSTASDTASVLPAQPTLTARLRPLIKRNVIAVLLAFFVSALGRQSTSFLLQFIRQRFNWTYEKVRPMHPIS</sequence>
<evidence type="ECO:0000313" key="8">
    <source>
        <dbReference type="EMBL" id="KAL1852842.1"/>
    </source>
</evidence>
<keyword evidence="3 6" id="KW-1133">Transmembrane helix</keyword>
<evidence type="ECO:0000256" key="3">
    <source>
        <dbReference type="ARBA" id="ARBA00022989"/>
    </source>
</evidence>
<organism evidence="8 9">
    <name type="scientific">Diaporthe australafricana</name>
    <dbReference type="NCBI Taxonomy" id="127596"/>
    <lineage>
        <taxon>Eukaryota</taxon>
        <taxon>Fungi</taxon>
        <taxon>Dikarya</taxon>
        <taxon>Ascomycota</taxon>
        <taxon>Pezizomycotina</taxon>
        <taxon>Sordariomycetes</taxon>
        <taxon>Sordariomycetidae</taxon>
        <taxon>Diaporthales</taxon>
        <taxon>Diaporthaceae</taxon>
        <taxon>Diaporthe</taxon>
    </lineage>
</organism>
<dbReference type="Proteomes" id="UP001583177">
    <property type="component" value="Unassembled WGS sequence"/>
</dbReference>
<name>A0ABR3W4A4_9PEZI</name>
<evidence type="ECO:0000256" key="5">
    <source>
        <dbReference type="SAM" id="MobiDB-lite"/>
    </source>
</evidence>
<dbReference type="PANTHER" id="PTHR23507">
    <property type="entry name" value="ZGC:174356"/>
    <property type="match status" value="1"/>
</dbReference>
<proteinExistence type="predicted"/>